<dbReference type="Proteomes" id="UP000593892">
    <property type="component" value="Chromosome"/>
</dbReference>
<dbReference type="Pfam" id="PF00144">
    <property type="entry name" value="Beta-lactamase"/>
    <property type="match status" value="1"/>
</dbReference>
<evidence type="ECO:0000313" key="3">
    <source>
        <dbReference type="EMBL" id="QOY92029.1"/>
    </source>
</evidence>
<accession>A0A7S7NYB8</accession>
<reference evidence="3 4" key="1">
    <citation type="submission" date="2020-10" db="EMBL/GenBank/DDBJ databases">
        <title>Complete genome sequence of Paludibaculum fermentans P105T, a facultatively anaerobic acidobacterium capable of dissimilatory Fe(III) reduction.</title>
        <authorList>
            <person name="Dedysh S.N."/>
            <person name="Beletsky A.V."/>
            <person name="Kulichevskaya I.S."/>
            <person name="Mardanov A.V."/>
            <person name="Ravin N.V."/>
        </authorList>
    </citation>
    <scope>NUCLEOTIDE SEQUENCE [LARGE SCALE GENOMIC DNA]</scope>
    <source>
        <strain evidence="3 4">P105</strain>
    </source>
</reference>
<dbReference type="SUPFAM" id="SSF56601">
    <property type="entry name" value="beta-lactamase/transpeptidase-like"/>
    <property type="match status" value="1"/>
</dbReference>
<dbReference type="EMBL" id="CP063849">
    <property type="protein sequence ID" value="QOY92029.1"/>
    <property type="molecule type" value="Genomic_DNA"/>
</dbReference>
<dbReference type="InterPro" id="IPR050789">
    <property type="entry name" value="Diverse_Enzym_Activities"/>
</dbReference>
<dbReference type="InterPro" id="IPR012338">
    <property type="entry name" value="Beta-lactam/transpept-like"/>
</dbReference>
<dbReference type="Gene3D" id="3.40.710.10">
    <property type="entry name" value="DD-peptidase/beta-lactamase superfamily"/>
    <property type="match status" value="1"/>
</dbReference>
<feature type="compositionally biased region" description="Basic and acidic residues" evidence="1">
    <location>
        <begin position="231"/>
        <end position="240"/>
    </location>
</feature>
<protein>
    <submittedName>
        <fullName evidence="3">Beta-lactamase family protein</fullName>
    </submittedName>
</protein>
<feature type="region of interest" description="Disordered" evidence="1">
    <location>
        <begin position="226"/>
        <end position="245"/>
    </location>
</feature>
<evidence type="ECO:0000256" key="1">
    <source>
        <dbReference type="SAM" id="MobiDB-lite"/>
    </source>
</evidence>
<dbReference type="InterPro" id="IPR001466">
    <property type="entry name" value="Beta-lactam-related"/>
</dbReference>
<feature type="domain" description="Beta-lactamase-related" evidence="2">
    <location>
        <begin position="22"/>
        <end position="354"/>
    </location>
</feature>
<name>A0A7S7NYB8_PALFE</name>
<keyword evidence="4" id="KW-1185">Reference proteome</keyword>
<dbReference type="PANTHER" id="PTHR43283:SF18">
    <property type="match status" value="1"/>
</dbReference>
<organism evidence="3 4">
    <name type="scientific">Paludibaculum fermentans</name>
    <dbReference type="NCBI Taxonomy" id="1473598"/>
    <lineage>
        <taxon>Bacteria</taxon>
        <taxon>Pseudomonadati</taxon>
        <taxon>Acidobacteriota</taxon>
        <taxon>Terriglobia</taxon>
        <taxon>Bryobacterales</taxon>
        <taxon>Bryobacteraceae</taxon>
        <taxon>Paludibaculum</taxon>
    </lineage>
</organism>
<dbReference type="PANTHER" id="PTHR43283">
    <property type="entry name" value="BETA-LACTAMASE-RELATED"/>
    <property type="match status" value="1"/>
</dbReference>
<evidence type="ECO:0000313" key="4">
    <source>
        <dbReference type="Proteomes" id="UP000593892"/>
    </source>
</evidence>
<evidence type="ECO:0000259" key="2">
    <source>
        <dbReference type="Pfam" id="PF00144"/>
    </source>
</evidence>
<dbReference type="AlphaFoldDB" id="A0A7S7NYB8"/>
<proteinExistence type="predicted"/>
<gene>
    <name evidence="3" type="ORF">IRI77_16635</name>
</gene>
<sequence length="384" mass="41934">MALVVLPLAAFAQTLPAPASIDSEVRKLMEKTHARGLALSVIDHGKVTYTQAYGIRNAKGDPLTSDTVMYGASLTKTVFAYTVMQLVDQGRLKLDTPIKNYLDKPLPAYGPDPVFPDKYGPYKDLASDPRWEKITARMALTHSIGFSNFFFLEPDQKLRIHFEPGTRYSYSGEGLILLQSVIERGSKAKGLGLDVGDLTQANFDRLGMTRTSLVWRDSFAANLADGWNDQGKPEEHDQRSKVRAAGSMDTTISDLSKFVAALVRGEGLSATARAEITKRQLHITTAHQFPASQPDLPAAKQRKDLYAGLGVVVFDGPQGHGFFKGGHNDSTANTMVCLESSQRCVLILSNDVRAEAGFADLVRFLLGKTGVPFDWEYGDSAGKS</sequence>
<dbReference type="KEGG" id="pfer:IRI77_16635"/>